<dbReference type="EMBL" id="JAIWYP010000014">
    <property type="protein sequence ID" value="KAH3710044.1"/>
    <property type="molecule type" value="Genomic_DNA"/>
</dbReference>
<evidence type="ECO:0000256" key="1">
    <source>
        <dbReference type="ARBA" id="ARBA00013260"/>
    </source>
</evidence>
<reference evidence="4" key="1">
    <citation type="journal article" date="2019" name="bioRxiv">
        <title>The Genome of the Zebra Mussel, Dreissena polymorpha: A Resource for Invasive Species Research.</title>
        <authorList>
            <person name="McCartney M.A."/>
            <person name="Auch B."/>
            <person name="Kono T."/>
            <person name="Mallez S."/>
            <person name="Zhang Y."/>
            <person name="Obille A."/>
            <person name="Becker A."/>
            <person name="Abrahante J.E."/>
            <person name="Garbe J."/>
            <person name="Badalamenti J.P."/>
            <person name="Herman A."/>
            <person name="Mangelson H."/>
            <person name="Liachko I."/>
            <person name="Sullivan S."/>
            <person name="Sone E.D."/>
            <person name="Koren S."/>
            <person name="Silverstein K.A.T."/>
            <person name="Beckman K.B."/>
            <person name="Gohl D.M."/>
        </authorList>
    </citation>
    <scope>NUCLEOTIDE SEQUENCE</scope>
    <source>
        <strain evidence="4">Duluth1</strain>
        <tissue evidence="4">Whole animal</tissue>
    </source>
</reference>
<dbReference type="AlphaFoldDB" id="A0A9D4BV02"/>
<proteinExistence type="predicted"/>
<evidence type="ECO:0000256" key="2">
    <source>
        <dbReference type="ARBA" id="ARBA00022801"/>
    </source>
</evidence>
<protein>
    <recommendedName>
        <fullName evidence="1">peptidyl-tRNA hydrolase</fullName>
        <ecNumber evidence="1">3.1.1.29</ecNumber>
    </recommendedName>
</protein>
<dbReference type="PANTHER" id="PTHR46194:SF1">
    <property type="entry name" value="PEPTIDYL-TRNA HYDROLASE PTRHD1-RELATED"/>
    <property type="match status" value="1"/>
</dbReference>
<sequence length="119" mass="13576">MSSNVVQYVVVRKDLVKTLKWPTGALIAQACHACTAVVHLFYSHPATQEYLADLDRMHKVVLEAPDEESLRSLSDRLSSANIDHKLWMEQPENIPTCVAARPYNKAEVQDFFKGFKLFR</sequence>
<gene>
    <name evidence="4" type="ORF">DPMN_069510</name>
</gene>
<organism evidence="4 5">
    <name type="scientific">Dreissena polymorpha</name>
    <name type="common">Zebra mussel</name>
    <name type="synonym">Mytilus polymorpha</name>
    <dbReference type="NCBI Taxonomy" id="45954"/>
    <lineage>
        <taxon>Eukaryota</taxon>
        <taxon>Metazoa</taxon>
        <taxon>Spiralia</taxon>
        <taxon>Lophotrochozoa</taxon>
        <taxon>Mollusca</taxon>
        <taxon>Bivalvia</taxon>
        <taxon>Autobranchia</taxon>
        <taxon>Heteroconchia</taxon>
        <taxon>Euheterodonta</taxon>
        <taxon>Imparidentia</taxon>
        <taxon>Neoheterodontei</taxon>
        <taxon>Myida</taxon>
        <taxon>Dreissenoidea</taxon>
        <taxon>Dreissenidae</taxon>
        <taxon>Dreissena</taxon>
    </lineage>
</organism>
<dbReference type="InterPro" id="IPR002833">
    <property type="entry name" value="PTH2"/>
</dbReference>
<keyword evidence="2" id="KW-0378">Hydrolase</keyword>
<evidence type="ECO:0000256" key="3">
    <source>
        <dbReference type="ARBA" id="ARBA00048707"/>
    </source>
</evidence>
<dbReference type="InterPro" id="IPR042237">
    <property type="entry name" value="PTRHD1"/>
</dbReference>
<dbReference type="CDD" id="cd02429">
    <property type="entry name" value="PTH2_like"/>
    <property type="match status" value="1"/>
</dbReference>
<dbReference type="Pfam" id="PF01981">
    <property type="entry name" value="PTH2"/>
    <property type="match status" value="1"/>
</dbReference>
<evidence type="ECO:0000313" key="4">
    <source>
        <dbReference type="EMBL" id="KAH3710044.1"/>
    </source>
</evidence>
<reference evidence="4" key="2">
    <citation type="submission" date="2020-11" db="EMBL/GenBank/DDBJ databases">
        <authorList>
            <person name="McCartney M.A."/>
            <person name="Auch B."/>
            <person name="Kono T."/>
            <person name="Mallez S."/>
            <person name="Becker A."/>
            <person name="Gohl D.M."/>
            <person name="Silverstein K.A.T."/>
            <person name="Koren S."/>
            <person name="Bechman K.B."/>
            <person name="Herman A."/>
            <person name="Abrahante J.E."/>
            <person name="Garbe J."/>
        </authorList>
    </citation>
    <scope>NUCLEOTIDE SEQUENCE</scope>
    <source>
        <strain evidence="4">Duluth1</strain>
        <tissue evidence="4">Whole animal</tissue>
    </source>
</reference>
<dbReference type="PANTHER" id="PTHR46194">
    <property type="entry name" value="PEPTIDYL-TRNA HYDROLASE PTRHD1-RELATED"/>
    <property type="match status" value="1"/>
</dbReference>
<dbReference type="Gene3D" id="3.40.1490.10">
    <property type="entry name" value="Bit1"/>
    <property type="match status" value="1"/>
</dbReference>
<comment type="catalytic activity">
    <reaction evidence="3">
        <text>an N-acyl-L-alpha-aminoacyl-tRNA + H2O = an N-acyl-L-amino acid + a tRNA + H(+)</text>
        <dbReference type="Rhea" id="RHEA:54448"/>
        <dbReference type="Rhea" id="RHEA-COMP:10123"/>
        <dbReference type="Rhea" id="RHEA-COMP:13883"/>
        <dbReference type="ChEBI" id="CHEBI:15377"/>
        <dbReference type="ChEBI" id="CHEBI:15378"/>
        <dbReference type="ChEBI" id="CHEBI:59874"/>
        <dbReference type="ChEBI" id="CHEBI:78442"/>
        <dbReference type="ChEBI" id="CHEBI:138191"/>
        <dbReference type="EC" id="3.1.1.29"/>
    </reaction>
</comment>
<dbReference type="Proteomes" id="UP000828390">
    <property type="component" value="Unassembled WGS sequence"/>
</dbReference>
<dbReference type="GO" id="GO:0004045">
    <property type="term" value="F:peptidyl-tRNA hydrolase activity"/>
    <property type="evidence" value="ECO:0007669"/>
    <property type="project" value="UniProtKB-EC"/>
</dbReference>
<dbReference type="SUPFAM" id="SSF102462">
    <property type="entry name" value="Peptidyl-tRNA hydrolase II"/>
    <property type="match status" value="1"/>
</dbReference>
<evidence type="ECO:0000313" key="5">
    <source>
        <dbReference type="Proteomes" id="UP000828390"/>
    </source>
</evidence>
<name>A0A9D4BV02_DREPO</name>
<comment type="caution">
    <text evidence="4">The sequence shown here is derived from an EMBL/GenBank/DDBJ whole genome shotgun (WGS) entry which is preliminary data.</text>
</comment>
<dbReference type="InterPro" id="IPR023476">
    <property type="entry name" value="Pep_tRNA_hydro_II_dom_sf"/>
</dbReference>
<accession>A0A9D4BV02</accession>
<dbReference type="EC" id="3.1.1.29" evidence="1"/>
<keyword evidence="5" id="KW-1185">Reference proteome</keyword>